<dbReference type="InterPro" id="IPR036282">
    <property type="entry name" value="Glutathione-S-Trfase_C_sf"/>
</dbReference>
<dbReference type="InterPro" id="IPR004045">
    <property type="entry name" value="Glutathione_S-Trfase_N"/>
</dbReference>
<evidence type="ECO:0000313" key="4">
    <source>
        <dbReference type="Proteomes" id="UP000231094"/>
    </source>
</evidence>
<reference evidence="3 4" key="1">
    <citation type="journal article" date="2017" name="MBio">
        <title>Type VI secretion-mediated competition in the bee gut microbiome.</title>
        <authorList>
            <person name="Steele M.I."/>
            <person name="Kwong W.K."/>
            <person name="Powell J.E."/>
            <person name="Whiteley M."/>
            <person name="Moran N.A."/>
        </authorList>
    </citation>
    <scope>NUCLEOTIDE SEQUENCE [LARGE SCALE GENOMIC DNA]</scope>
    <source>
        <strain evidence="3 4">PEB0171</strain>
    </source>
</reference>
<protein>
    <recommendedName>
        <fullName evidence="5">Glutathione S-transferase</fullName>
    </recommendedName>
</protein>
<dbReference type="CDD" id="cd03057">
    <property type="entry name" value="GST_N_Beta"/>
    <property type="match status" value="1"/>
</dbReference>
<dbReference type="PROSITE" id="PS50405">
    <property type="entry name" value="GST_CTER"/>
    <property type="match status" value="1"/>
</dbReference>
<gene>
    <name evidence="3" type="ORF">BHC47_05320</name>
</gene>
<dbReference type="InterPro" id="IPR040079">
    <property type="entry name" value="Glutathione_S-Trfase"/>
</dbReference>
<dbReference type="PANTHER" id="PTHR44051">
    <property type="entry name" value="GLUTATHIONE S-TRANSFERASE-RELATED"/>
    <property type="match status" value="1"/>
</dbReference>
<name>A0A2N9Y380_9NEIS</name>
<dbReference type="Pfam" id="PF00043">
    <property type="entry name" value="GST_C"/>
    <property type="match status" value="1"/>
</dbReference>
<feature type="domain" description="GST C-terminal" evidence="2">
    <location>
        <begin position="87"/>
        <end position="208"/>
    </location>
</feature>
<dbReference type="PANTHER" id="PTHR44051:SF8">
    <property type="entry name" value="GLUTATHIONE S-TRANSFERASE GSTA"/>
    <property type="match status" value="1"/>
</dbReference>
<dbReference type="SUPFAM" id="SSF52833">
    <property type="entry name" value="Thioredoxin-like"/>
    <property type="match status" value="1"/>
</dbReference>
<dbReference type="Gene3D" id="1.20.1050.10">
    <property type="match status" value="1"/>
</dbReference>
<sequence length="208" mass="23503">MLKLYYIPNTCAFVPHVALEWSGLEYTAEEVGRDTIKSPEYLALNPQGQVPLLTDGNWALRQNVAIIDYINDLAPDKGIYGVTAQHDPKARALARQWLAFANSDLHMSFKPYFYAARMVDDEKAQNNLKAYASAALKNLFFFVDNILAQQNYLTGDNITIADVYIFIEAHWTKRCNIDLSAYHNLSKFYQRVSADTGVSTVLKVQGII</sequence>
<dbReference type="EMBL" id="MEIV01000053">
    <property type="protein sequence ID" value="PIT61917.1"/>
    <property type="molecule type" value="Genomic_DNA"/>
</dbReference>
<dbReference type="InterPro" id="IPR004046">
    <property type="entry name" value="GST_C"/>
</dbReference>
<proteinExistence type="predicted"/>
<accession>A0A2N9Y380</accession>
<dbReference type="RefSeq" id="WP_100116960.1">
    <property type="nucleotide sequence ID" value="NZ_MEIV01000053.1"/>
</dbReference>
<dbReference type="Pfam" id="PF13409">
    <property type="entry name" value="GST_N_2"/>
    <property type="match status" value="1"/>
</dbReference>
<dbReference type="CDD" id="cd03188">
    <property type="entry name" value="GST_C_Beta"/>
    <property type="match status" value="1"/>
</dbReference>
<evidence type="ECO:0008006" key="5">
    <source>
        <dbReference type="Google" id="ProtNLM"/>
    </source>
</evidence>
<dbReference type="AlphaFoldDB" id="A0A2N9Y380"/>
<dbReference type="Gene3D" id="3.40.30.10">
    <property type="entry name" value="Glutaredoxin"/>
    <property type="match status" value="1"/>
</dbReference>
<comment type="caution">
    <text evidence="3">The sequence shown here is derived from an EMBL/GenBank/DDBJ whole genome shotgun (WGS) entry which is preliminary data.</text>
</comment>
<dbReference type="SUPFAM" id="SSF47616">
    <property type="entry name" value="GST C-terminal domain-like"/>
    <property type="match status" value="1"/>
</dbReference>
<evidence type="ECO:0000259" key="1">
    <source>
        <dbReference type="PROSITE" id="PS50404"/>
    </source>
</evidence>
<organism evidence="3 4">
    <name type="scientific">Snodgrassella alvi</name>
    <dbReference type="NCBI Taxonomy" id="1196083"/>
    <lineage>
        <taxon>Bacteria</taxon>
        <taxon>Pseudomonadati</taxon>
        <taxon>Pseudomonadota</taxon>
        <taxon>Betaproteobacteria</taxon>
        <taxon>Neisseriales</taxon>
        <taxon>Neisseriaceae</taxon>
        <taxon>Snodgrassella</taxon>
    </lineage>
</organism>
<feature type="domain" description="GST N-terminal" evidence="1">
    <location>
        <begin position="1"/>
        <end position="78"/>
    </location>
</feature>
<evidence type="ECO:0000259" key="2">
    <source>
        <dbReference type="PROSITE" id="PS50405"/>
    </source>
</evidence>
<dbReference type="InterPro" id="IPR036249">
    <property type="entry name" value="Thioredoxin-like_sf"/>
</dbReference>
<dbReference type="SFLD" id="SFLDG00358">
    <property type="entry name" value="Main_(cytGST)"/>
    <property type="match status" value="1"/>
</dbReference>
<dbReference type="InterPro" id="IPR010987">
    <property type="entry name" value="Glutathione-S-Trfase_C-like"/>
</dbReference>
<dbReference type="SFLD" id="SFLDS00019">
    <property type="entry name" value="Glutathione_Transferase_(cytos"/>
    <property type="match status" value="1"/>
</dbReference>
<dbReference type="SFLD" id="SFLDG01150">
    <property type="entry name" value="Main.1:_Beta-like"/>
    <property type="match status" value="1"/>
</dbReference>
<dbReference type="Proteomes" id="UP000231094">
    <property type="component" value="Unassembled WGS sequence"/>
</dbReference>
<evidence type="ECO:0000313" key="3">
    <source>
        <dbReference type="EMBL" id="PIT61917.1"/>
    </source>
</evidence>
<dbReference type="PROSITE" id="PS50404">
    <property type="entry name" value="GST_NTER"/>
    <property type="match status" value="1"/>
</dbReference>